<dbReference type="InterPro" id="IPR020562">
    <property type="entry name" value="PRibGlycinamide_synth_N"/>
</dbReference>
<dbReference type="InterPro" id="IPR011761">
    <property type="entry name" value="ATP-grasp"/>
</dbReference>
<keyword evidence="7 12" id="KW-0658">Purine biosynthesis</keyword>
<keyword evidence="8 13" id="KW-0067">ATP-binding</keyword>
<protein>
    <recommendedName>
        <fullName evidence="4 12">Phosphoribosylamine--glycine ligase</fullName>
        <ecNumber evidence="4 12">6.3.4.13</ecNumber>
    </recommendedName>
    <alternativeName>
        <fullName evidence="12">GARS</fullName>
    </alternativeName>
    <alternativeName>
        <fullName evidence="10 12">Glycinamide ribonucleotide synthetase</fullName>
    </alternativeName>
    <alternativeName>
        <fullName evidence="11 12">Phosphoribosylglycinamide synthetase</fullName>
    </alternativeName>
</protein>
<dbReference type="InterPro" id="IPR013815">
    <property type="entry name" value="ATP_grasp_subdomain_1"/>
</dbReference>
<dbReference type="Gene3D" id="3.30.470.20">
    <property type="entry name" value="ATP-grasp fold, B domain"/>
    <property type="match status" value="1"/>
</dbReference>
<dbReference type="InterPro" id="IPR020560">
    <property type="entry name" value="PRibGlycinamide_synth_C-dom"/>
</dbReference>
<evidence type="ECO:0000256" key="11">
    <source>
        <dbReference type="ARBA" id="ARBA00042864"/>
    </source>
</evidence>
<dbReference type="HAMAP" id="MF_00138">
    <property type="entry name" value="GARS"/>
    <property type="match status" value="1"/>
</dbReference>
<evidence type="ECO:0000256" key="13">
    <source>
        <dbReference type="PROSITE-ProRule" id="PRU00409"/>
    </source>
</evidence>
<dbReference type="EMBL" id="AEDQ01000010">
    <property type="protein sequence ID" value="EFL44598.1"/>
    <property type="molecule type" value="Genomic_DNA"/>
</dbReference>
<comment type="similarity">
    <text evidence="9 12">Belongs to the GARS family.</text>
</comment>
<dbReference type="SMART" id="SM01210">
    <property type="entry name" value="GARS_C"/>
    <property type="match status" value="1"/>
</dbReference>
<gene>
    <name evidence="12 15" type="primary">purD</name>
    <name evidence="15" type="ORF">HMPREF9248_1217</name>
</gene>
<dbReference type="InterPro" id="IPR016185">
    <property type="entry name" value="PreATP-grasp_dom_sf"/>
</dbReference>
<accession>A0ABN0B1B4</accession>
<evidence type="ECO:0000256" key="6">
    <source>
        <dbReference type="ARBA" id="ARBA00022741"/>
    </source>
</evidence>
<comment type="pathway">
    <text evidence="3 12">Purine metabolism; IMP biosynthesis via de novo pathway; N(1)-(5-phospho-D-ribosyl)glycinamide from 5-phospho-alpha-D-ribose 1-diphosphate: step 2/2.</text>
</comment>
<comment type="cofactor">
    <cofactor evidence="1">
        <name>Mn(2+)</name>
        <dbReference type="ChEBI" id="CHEBI:29035"/>
    </cofactor>
</comment>
<evidence type="ECO:0000256" key="3">
    <source>
        <dbReference type="ARBA" id="ARBA00005174"/>
    </source>
</evidence>
<evidence type="ECO:0000259" key="14">
    <source>
        <dbReference type="PROSITE" id="PS50975"/>
    </source>
</evidence>
<dbReference type="SUPFAM" id="SSF56059">
    <property type="entry name" value="Glutathione synthetase ATP-binding domain-like"/>
    <property type="match status" value="1"/>
</dbReference>
<evidence type="ECO:0000256" key="10">
    <source>
        <dbReference type="ARBA" id="ARBA00042242"/>
    </source>
</evidence>
<keyword evidence="5 12" id="KW-0436">Ligase</keyword>
<evidence type="ECO:0000256" key="12">
    <source>
        <dbReference type="HAMAP-Rule" id="MF_00138"/>
    </source>
</evidence>
<proteinExistence type="inferred from homology"/>
<dbReference type="PANTHER" id="PTHR43472:SF1">
    <property type="entry name" value="PHOSPHORIBOSYLAMINE--GLYCINE LIGASE, CHLOROPLASTIC"/>
    <property type="match status" value="1"/>
</dbReference>
<dbReference type="GO" id="GO:0004637">
    <property type="term" value="F:phosphoribosylamine-glycine ligase activity"/>
    <property type="evidence" value="ECO:0007669"/>
    <property type="project" value="UniProtKB-EC"/>
</dbReference>
<evidence type="ECO:0000256" key="5">
    <source>
        <dbReference type="ARBA" id="ARBA00022598"/>
    </source>
</evidence>
<organism evidence="15 16">
    <name type="scientific">Fannyhessea vaginae PB189-T1-4</name>
    <dbReference type="NCBI Taxonomy" id="866774"/>
    <lineage>
        <taxon>Bacteria</taxon>
        <taxon>Bacillati</taxon>
        <taxon>Actinomycetota</taxon>
        <taxon>Coriobacteriia</taxon>
        <taxon>Coriobacteriales</taxon>
        <taxon>Atopobiaceae</taxon>
        <taxon>Fannyhessea</taxon>
    </lineage>
</organism>
<comment type="catalytic activity">
    <reaction evidence="12">
        <text>5-phospho-beta-D-ribosylamine + glycine + ATP = N(1)-(5-phospho-beta-D-ribosyl)glycinamide + ADP + phosphate + H(+)</text>
        <dbReference type="Rhea" id="RHEA:17453"/>
        <dbReference type="ChEBI" id="CHEBI:15378"/>
        <dbReference type="ChEBI" id="CHEBI:30616"/>
        <dbReference type="ChEBI" id="CHEBI:43474"/>
        <dbReference type="ChEBI" id="CHEBI:57305"/>
        <dbReference type="ChEBI" id="CHEBI:58681"/>
        <dbReference type="ChEBI" id="CHEBI:143788"/>
        <dbReference type="ChEBI" id="CHEBI:456216"/>
        <dbReference type="EC" id="6.3.4.13"/>
    </reaction>
</comment>
<evidence type="ECO:0000256" key="2">
    <source>
        <dbReference type="ARBA" id="ARBA00001946"/>
    </source>
</evidence>
<dbReference type="PROSITE" id="PS50975">
    <property type="entry name" value="ATP_GRASP"/>
    <property type="match status" value="1"/>
</dbReference>
<dbReference type="InterPro" id="IPR020559">
    <property type="entry name" value="PRibGlycinamide_synth_CS"/>
</dbReference>
<dbReference type="Gene3D" id="3.30.1490.20">
    <property type="entry name" value="ATP-grasp fold, A domain"/>
    <property type="match status" value="1"/>
</dbReference>
<dbReference type="Proteomes" id="UP000004431">
    <property type="component" value="Unassembled WGS sequence"/>
</dbReference>
<keyword evidence="6 13" id="KW-0547">Nucleotide-binding</keyword>
<keyword evidence="16" id="KW-1185">Reference proteome</keyword>
<comment type="caution">
    <text evidence="15">The sequence shown here is derived from an EMBL/GenBank/DDBJ whole genome shotgun (WGS) entry which is preliminary data.</text>
</comment>
<evidence type="ECO:0000313" key="16">
    <source>
        <dbReference type="Proteomes" id="UP000004431"/>
    </source>
</evidence>
<dbReference type="Pfam" id="PF02844">
    <property type="entry name" value="GARS_N"/>
    <property type="match status" value="1"/>
</dbReference>
<comment type="cofactor">
    <cofactor evidence="2">
        <name>Mg(2+)</name>
        <dbReference type="ChEBI" id="CHEBI:18420"/>
    </cofactor>
</comment>
<dbReference type="InterPro" id="IPR000115">
    <property type="entry name" value="PRibGlycinamide_synth"/>
</dbReference>
<dbReference type="NCBIfam" id="TIGR00877">
    <property type="entry name" value="purD"/>
    <property type="match status" value="1"/>
</dbReference>
<dbReference type="InterPro" id="IPR020561">
    <property type="entry name" value="PRibGlycinamid_synth_ATP-grasp"/>
</dbReference>
<dbReference type="Pfam" id="PF01071">
    <property type="entry name" value="GARS_A"/>
    <property type="match status" value="1"/>
</dbReference>
<evidence type="ECO:0000256" key="8">
    <source>
        <dbReference type="ARBA" id="ARBA00022840"/>
    </source>
</evidence>
<dbReference type="PROSITE" id="PS00184">
    <property type="entry name" value="GARS"/>
    <property type="match status" value="1"/>
</dbReference>
<dbReference type="InterPro" id="IPR011054">
    <property type="entry name" value="Rudment_hybrid_motif"/>
</dbReference>
<dbReference type="SUPFAM" id="SSF51246">
    <property type="entry name" value="Rudiment single hybrid motif"/>
    <property type="match status" value="1"/>
</dbReference>
<evidence type="ECO:0000256" key="9">
    <source>
        <dbReference type="ARBA" id="ARBA00038345"/>
    </source>
</evidence>
<reference evidence="15 16" key="1">
    <citation type="submission" date="2010-08" db="EMBL/GenBank/DDBJ databases">
        <authorList>
            <person name="Durkin A.S."/>
            <person name="Madupu R."/>
            <person name="Torralba M."/>
            <person name="Gillis M."/>
            <person name="Methe B."/>
            <person name="Sutton G."/>
            <person name="Nelson K.E."/>
        </authorList>
    </citation>
    <scope>NUCLEOTIDE SEQUENCE [LARGE SCALE GENOMIC DNA]</scope>
    <source>
        <strain evidence="15 16">PB189-T1-4</strain>
    </source>
</reference>
<evidence type="ECO:0000256" key="4">
    <source>
        <dbReference type="ARBA" id="ARBA00013255"/>
    </source>
</evidence>
<evidence type="ECO:0000313" key="15">
    <source>
        <dbReference type="EMBL" id="EFL44598.1"/>
    </source>
</evidence>
<dbReference type="Gene3D" id="3.90.600.10">
    <property type="entry name" value="Phosphoribosylglycinamide synthetase, C-terminal domain"/>
    <property type="match status" value="1"/>
</dbReference>
<dbReference type="Gene3D" id="3.40.50.20">
    <property type="match status" value="1"/>
</dbReference>
<evidence type="ECO:0000256" key="1">
    <source>
        <dbReference type="ARBA" id="ARBA00001936"/>
    </source>
</evidence>
<dbReference type="EC" id="6.3.4.13" evidence="4 12"/>
<dbReference type="InterPro" id="IPR037123">
    <property type="entry name" value="PRibGlycinamide_synth_C_sf"/>
</dbReference>
<sequence>MNILVVGQGGREHALARAFAKSPQVEHVFCAPGNVGMCTPHAHATTENATCANADMQYTHKISCVPIAQDNFERLADFCEANAVNWTFVGPELPLFDGIVDYFESRGLAIFGPTKKAAQIESSKAFAKNLMHKYHIPTAAYAVYTSYAEALAAVQAQHVTPAGFVPVVIKADGPAAGKGVIIAHSFEEAQGALQEIFTLHEFGSQSQVVIEELLEGPEFSFFTLVYGDSRVYLPCAQDFKRQGTGDTGLNTGGMGAYTPVPFVNEALIKQTISTIVEPTLAALAQENAAFNGVLYTGLMLTQHGPKVIEFNARFGDPETQVVTSVLDEDMALMITNLMSGAQTKRTATAHGCCVGVVVAANGYPKQYVHDIPLDAFSSCPHGIELIYAGVKAGEKPQSLVSAGGRILMALSRDETIAKARARVYEYLDAPSLPDMFYRADIAQKAE</sequence>
<name>A0ABN0B1B4_9ACTN</name>
<dbReference type="SUPFAM" id="SSF52440">
    <property type="entry name" value="PreATP-grasp domain"/>
    <property type="match status" value="1"/>
</dbReference>
<feature type="domain" description="ATP-grasp" evidence="14">
    <location>
        <begin position="128"/>
        <end position="339"/>
    </location>
</feature>
<dbReference type="RefSeq" id="WP_006303713.1">
    <property type="nucleotide sequence ID" value="NZ_AEDQ01000010.1"/>
</dbReference>
<dbReference type="SMART" id="SM01209">
    <property type="entry name" value="GARS_A"/>
    <property type="match status" value="1"/>
</dbReference>
<dbReference type="Pfam" id="PF02843">
    <property type="entry name" value="GARS_C"/>
    <property type="match status" value="1"/>
</dbReference>
<evidence type="ECO:0000256" key="7">
    <source>
        <dbReference type="ARBA" id="ARBA00022755"/>
    </source>
</evidence>
<dbReference type="PANTHER" id="PTHR43472">
    <property type="entry name" value="PHOSPHORIBOSYLAMINE--GLYCINE LIGASE"/>
    <property type="match status" value="1"/>
</dbReference>